<keyword evidence="3" id="KW-0067">ATP-binding</keyword>
<dbReference type="SMART" id="SM00382">
    <property type="entry name" value="AAA"/>
    <property type="match status" value="1"/>
</dbReference>
<evidence type="ECO:0000256" key="3">
    <source>
        <dbReference type="ARBA" id="ARBA00022840"/>
    </source>
</evidence>
<organism evidence="5 6">
    <name type="scientific">Dissulfuribacter thermophilus</name>
    <dbReference type="NCBI Taxonomy" id="1156395"/>
    <lineage>
        <taxon>Bacteria</taxon>
        <taxon>Pseudomonadati</taxon>
        <taxon>Thermodesulfobacteriota</taxon>
        <taxon>Dissulfuribacteria</taxon>
        <taxon>Dissulfuribacterales</taxon>
        <taxon>Dissulfuribacteraceae</taxon>
        <taxon>Dissulfuribacter</taxon>
    </lineage>
</organism>
<accession>A0A1B9F7Y6</accession>
<dbReference type="EMBL" id="MAGO01000003">
    <property type="protein sequence ID" value="OCC15881.1"/>
    <property type="molecule type" value="Genomic_DNA"/>
</dbReference>
<dbReference type="InterPro" id="IPR002611">
    <property type="entry name" value="IstB_ATP-bd"/>
</dbReference>
<reference evidence="5 6" key="1">
    <citation type="submission" date="2016-06" db="EMBL/GenBank/DDBJ databases">
        <title>Respiratory ammonification of nitrate coupled to the oxidation of elemental sulfur in deep-sea autotrophic thermophilic bacteria.</title>
        <authorList>
            <person name="Slobodkina G.B."/>
            <person name="Mardanov A.V."/>
            <person name="Ravin N.V."/>
            <person name="Frolova A.A."/>
            <person name="Viryasiv M.B."/>
            <person name="Chernyh N.A."/>
            <person name="Bonch-Osmolovskaya E.A."/>
            <person name="Slobodkin A.I."/>
        </authorList>
    </citation>
    <scope>NUCLEOTIDE SEQUENCE [LARGE SCALE GENOMIC DNA]</scope>
    <source>
        <strain evidence="5 6">S69</strain>
    </source>
</reference>
<evidence type="ECO:0000259" key="4">
    <source>
        <dbReference type="SMART" id="SM00382"/>
    </source>
</evidence>
<dbReference type="AlphaFoldDB" id="A0A1B9F7Y6"/>
<dbReference type="InterPro" id="IPR027417">
    <property type="entry name" value="P-loop_NTPase"/>
</dbReference>
<proteinExistence type="inferred from homology"/>
<dbReference type="Proteomes" id="UP000093080">
    <property type="component" value="Unassembled WGS sequence"/>
</dbReference>
<dbReference type="PANTHER" id="PTHR30050:SF4">
    <property type="entry name" value="ATP-BINDING PROTEIN RV3427C IN INSERTION SEQUENCE-RELATED"/>
    <property type="match status" value="1"/>
</dbReference>
<gene>
    <name evidence="5" type="ORF">DBT_0806</name>
</gene>
<dbReference type="OrthoDB" id="8150723at2"/>
<dbReference type="InterPro" id="IPR047661">
    <property type="entry name" value="IstB"/>
</dbReference>
<keyword evidence="6" id="KW-1185">Reference proteome</keyword>
<protein>
    <submittedName>
        <fullName evidence="5">Mobile element protein</fullName>
    </submittedName>
</protein>
<comment type="similarity">
    <text evidence="1">Belongs to the IS21/IS1162 putative ATP-binding protein family.</text>
</comment>
<evidence type="ECO:0000313" key="5">
    <source>
        <dbReference type="EMBL" id="OCC15881.1"/>
    </source>
</evidence>
<feature type="domain" description="AAA+ ATPase" evidence="4">
    <location>
        <begin position="101"/>
        <end position="228"/>
    </location>
</feature>
<evidence type="ECO:0000256" key="2">
    <source>
        <dbReference type="ARBA" id="ARBA00022741"/>
    </source>
</evidence>
<dbReference type="STRING" id="1156395.DBT_0806"/>
<dbReference type="NCBIfam" id="NF038214">
    <property type="entry name" value="IS21_help_AAA"/>
    <property type="match status" value="1"/>
</dbReference>
<dbReference type="Pfam" id="PF01695">
    <property type="entry name" value="IstB_IS21"/>
    <property type="match status" value="1"/>
</dbReference>
<dbReference type="InterPro" id="IPR003593">
    <property type="entry name" value="AAA+_ATPase"/>
</dbReference>
<dbReference type="PATRIC" id="fig|1156395.6.peg.817"/>
<keyword evidence="2" id="KW-0547">Nucleotide-binding</keyword>
<evidence type="ECO:0000256" key="1">
    <source>
        <dbReference type="ARBA" id="ARBA00008059"/>
    </source>
</evidence>
<name>A0A1B9F7Y6_9BACT</name>
<dbReference type="Gene3D" id="3.40.50.300">
    <property type="entry name" value="P-loop containing nucleotide triphosphate hydrolases"/>
    <property type="match status" value="1"/>
</dbReference>
<dbReference type="PANTHER" id="PTHR30050">
    <property type="entry name" value="CHROMOSOMAL REPLICATION INITIATOR PROTEIN DNAA"/>
    <property type="match status" value="1"/>
</dbReference>
<dbReference type="RefSeq" id="WP_067616601.1">
    <property type="nucleotide sequence ID" value="NZ_MAGO01000003.1"/>
</dbReference>
<dbReference type="GO" id="GO:0006260">
    <property type="term" value="P:DNA replication"/>
    <property type="evidence" value="ECO:0007669"/>
    <property type="project" value="TreeGrafter"/>
</dbReference>
<dbReference type="InterPro" id="IPR028350">
    <property type="entry name" value="DNAC/IstB-like"/>
</dbReference>
<sequence>MEQLVYERLQENLKRLKLNRIQEVLETVEANSKKNKSSYLSFLDHLLEEEVAAREKRRIQTAMKTAGLPAAKTIEEYDFSFHPNLDKQEVMELFDLSFITRHENVIFLGPPGVGKTHLAIALAIKACHHGFKVYFTTMDTLIKKLKEGATKQKAYLNSSLVIVDEIGYLPVTQEEAYLFFQFVSHRYERSSTIITSNKSFGDWQELFGDPVIATAILDRLLHHSKVINIKGHSYRLRGHSFIKNLKGEHKEKA</sequence>
<dbReference type="SUPFAM" id="SSF52540">
    <property type="entry name" value="P-loop containing nucleoside triphosphate hydrolases"/>
    <property type="match status" value="1"/>
</dbReference>
<evidence type="ECO:0000313" key="6">
    <source>
        <dbReference type="Proteomes" id="UP000093080"/>
    </source>
</evidence>
<dbReference type="GO" id="GO:0005524">
    <property type="term" value="F:ATP binding"/>
    <property type="evidence" value="ECO:0007669"/>
    <property type="project" value="UniProtKB-KW"/>
</dbReference>
<comment type="caution">
    <text evidence="5">The sequence shown here is derived from an EMBL/GenBank/DDBJ whole genome shotgun (WGS) entry which is preliminary data.</text>
</comment>
<dbReference type="PIRSF" id="PIRSF003073">
    <property type="entry name" value="DNAC_TnpB_IstB"/>
    <property type="match status" value="1"/>
</dbReference>
<dbReference type="CDD" id="cd00009">
    <property type="entry name" value="AAA"/>
    <property type="match status" value="1"/>
</dbReference>